<dbReference type="Pfam" id="PF07715">
    <property type="entry name" value="Plug"/>
    <property type="match status" value="1"/>
</dbReference>
<dbReference type="GO" id="GO:0009279">
    <property type="term" value="C:cell outer membrane"/>
    <property type="evidence" value="ECO:0007669"/>
    <property type="project" value="UniProtKB-SubCell"/>
</dbReference>
<dbReference type="SUPFAM" id="SSF49464">
    <property type="entry name" value="Carboxypeptidase regulatory domain-like"/>
    <property type="match status" value="1"/>
</dbReference>
<dbReference type="PANTHER" id="PTHR30069">
    <property type="entry name" value="TONB-DEPENDENT OUTER MEMBRANE RECEPTOR"/>
    <property type="match status" value="1"/>
</dbReference>
<feature type="domain" description="Outer membrane protein beta-barrel" evidence="11">
    <location>
        <begin position="414"/>
        <end position="816"/>
    </location>
</feature>
<feature type="region of interest" description="Disordered" evidence="8">
    <location>
        <begin position="832"/>
        <end position="853"/>
    </location>
</feature>
<keyword evidence="5 9" id="KW-0732">Signal</keyword>
<dbReference type="OrthoDB" id="905812at2"/>
<keyword evidence="7" id="KW-0998">Cell outer membrane</keyword>
<dbReference type="Gene3D" id="2.170.130.10">
    <property type="entry name" value="TonB-dependent receptor, plug domain"/>
    <property type="match status" value="1"/>
</dbReference>
<keyword evidence="13" id="KW-1185">Reference proteome</keyword>
<dbReference type="GO" id="GO:0044718">
    <property type="term" value="P:siderophore transmembrane transport"/>
    <property type="evidence" value="ECO:0007669"/>
    <property type="project" value="TreeGrafter"/>
</dbReference>
<evidence type="ECO:0000256" key="1">
    <source>
        <dbReference type="ARBA" id="ARBA00004571"/>
    </source>
</evidence>
<evidence type="ECO:0000256" key="8">
    <source>
        <dbReference type="SAM" id="MobiDB-lite"/>
    </source>
</evidence>
<evidence type="ECO:0000259" key="10">
    <source>
        <dbReference type="Pfam" id="PF07715"/>
    </source>
</evidence>
<proteinExistence type="predicted"/>
<evidence type="ECO:0000256" key="6">
    <source>
        <dbReference type="ARBA" id="ARBA00023136"/>
    </source>
</evidence>
<gene>
    <name evidence="12" type="ORF">AFM12_12370</name>
</gene>
<feature type="compositionally biased region" description="Gly residues" evidence="8">
    <location>
        <begin position="837"/>
        <end position="853"/>
    </location>
</feature>
<dbReference type="Pfam" id="PF13620">
    <property type="entry name" value="CarboxypepD_reg"/>
    <property type="match status" value="1"/>
</dbReference>
<evidence type="ECO:0000256" key="7">
    <source>
        <dbReference type="ARBA" id="ARBA00023237"/>
    </source>
</evidence>
<reference evidence="12 13" key="1">
    <citation type="submission" date="2015-07" db="EMBL/GenBank/DDBJ databases">
        <title>The draft genome sequence of Leadbetterella sp. JN14-9.</title>
        <authorList>
            <person name="Liu Y."/>
            <person name="Du J."/>
            <person name="Shao Z."/>
        </authorList>
    </citation>
    <scope>NUCLEOTIDE SEQUENCE [LARGE SCALE GENOMIC DNA]</scope>
    <source>
        <strain evidence="12 13">JN14-9</strain>
    </source>
</reference>
<dbReference type="InterPro" id="IPR008969">
    <property type="entry name" value="CarboxyPept-like_regulatory"/>
</dbReference>
<evidence type="ECO:0000313" key="12">
    <source>
        <dbReference type="EMBL" id="KPM47999.1"/>
    </source>
</evidence>
<keyword evidence="6" id="KW-0472">Membrane</keyword>
<accession>A0A0P7BTR5</accession>
<organism evidence="12 13">
    <name type="scientific">Jiulongibacter sediminis</name>
    <dbReference type="NCBI Taxonomy" id="1605367"/>
    <lineage>
        <taxon>Bacteria</taxon>
        <taxon>Pseudomonadati</taxon>
        <taxon>Bacteroidota</taxon>
        <taxon>Cytophagia</taxon>
        <taxon>Cytophagales</taxon>
        <taxon>Leadbetterellaceae</taxon>
        <taxon>Jiulongibacter</taxon>
    </lineage>
</organism>
<protein>
    <submittedName>
        <fullName evidence="12">TonB-dependent receptor</fullName>
    </submittedName>
</protein>
<evidence type="ECO:0000259" key="11">
    <source>
        <dbReference type="Pfam" id="PF14905"/>
    </source>
</evidence>
<evidence type="ECO:0000313" key="13">
    <source>
        <dbReference type="Proteomes" id="UP000050454"/>
    </source>
</evidence>
<keyword evidence="12" id="KW-0675">Receptor</keyword>
<keyword evidence="3" id="KW-1134">Transmembrane beta strand</keyword>
<dbReference type="EMBL" id="LGTQ01000009">
    <property type="protein sequence ID" value="KPM47999.1"/>
    <property type="molecule type" value="Genomic_DNA"/>
</dbReference>
<dbReference type="PATRIC" id="fig|1605367.3.peg.3881"/>
<name>A0A0P7BTR5_9BACT</name>
<evidence type="ECO:0000256" key="5">
    <source>
        <dbReference type="ARBA" id="ARBA00022729"/>
    </source>
</evidence>
<evidence type="ECO:0000256" key="9">
    <source>
        <dbReference type="SAM" id="SignalP"/>
    </source>
</evidence>
<dbReference type="GO" id="GO:0015344">
    <property type="term" value="F:siderophore uptake transmembrane transporter activity"/>
    <property type="evidence" value="ECO:0007669"/>
    <property type="project" value="TreeGrafter"/>
</dbReference>
<dbReference type="STRING" id="1605367.AFM12_12370"/>
<feature type="domain" description="TonB-dependent receptor plug" evidence="10">
    <location>
        <begin position="172"/>
        <end position="257"/>
    </location>
</feature>
<dbReference type="Gene3D" id="2.60.40.1120">
    <property type="entry name" value="Carboxypeptidase-like, regulatory domain"/>
    <property type="match status" value="1"/>
</dbReference>
<dbReference type="Proteomes" id="UP000050454">
    <property type="component" value="Unassembled WGS sequence"/>
</dbReference>
<dbReference type="SUPFAM" id="SSF56935">
    <property type="entry name" value="Porins"/>
    <property type="match status" value="1"/>
</dbReference>
<dbReference type="PANTHER" id="PTHR30069:SF29">
    <property type="entry name" value="HEMOGLOBIN AND HEMOGLOBIN-HAPTOGLOBIN-BINDING PROTEIN 1-RELATED"/>
    <property type="match status" value="1"/>
</dbReference>
<dbReference type="InterPro" id="IPR012910">
    <property type="entry name" value="Plug_dom"/>
</dbReference>
<keyword evidence="2" id="KW-0813">Transport</keyword>
<dbReference type="InterPro" id="IPR037066">
    <property type="entry name" value="Plug_dom_sf"/>
</dbReference>
<dbReference type="InterPro" id="IPR036942">
    <property type="entry name" value="Beta-barrel_TonB_sf"/>
</dbReference>
<keyword evidence="4" id="KW-0812">Transmembrane</keyword>
<sequence length="853" mass="92841">MKKPIVALLFILIGFSLTVNAQRPGGPPSGDGNGRPSRPGQSTPPSFDMDAGTPKGNSKITGFVIDSAVTIAVEYANVALIDQESKKVIDGTMADGNGKFQFTRVAKGTYSLKVTFIGYEDALVENVKVEKGEDIDLGTVKLAISAKVLDEVTVTGLKSIIEEKVDRLVYNAENDVTSKGGDGTDVLRKVPMLAVDLDGNLSLRGSENIRVLINNKPSTIVASSVADALKMIPADLIKTVEVITSPSAKYDAEGTTGIVNIITKRSSVQGYNLNINTGVGVRGTNLGLNGNLRVGKVGFSLGGFGRAFYNKSATELNQTTMAEAGQFKTTQTADARDFGMFGRYNLGMDVEISKSEYITGNVSFGTRNMNRDQDMLISNFTNDVLNRETNRLLDTKNSSNNVDVNLDYVKIFKPTHEWSVSTQYSQNNMVNNFDASNFTLSGESLGEQQNLNASINKEITVQTDYMMPIGQRQMFETGVKGIFREVNSDFEYLAGFGGSLEADARNPAGFLNYNQNVQAGYLSYTYTTPSKWSFKAGARYERTTIDADDSGVILDINGYDNLVPSVNISKIMKNGLAVKLAYNNRIQRPGLQQLNPNFNAANPQSIEIGNPNLEPEISNNVELGLSKSIKRNYVNLSFYARQTNNSILRLTSPSDTLAGALVTTYENIGKEQTSGLNLFGNFFLTPKWSLNGGFDLYYTYMEGQVQTLDGFEVASNNGIVIGGRMMSQISLNKGWAVQAFGGMRGNQVTLQGQRTGFGFYSLGLRKDINEKKGSLGFAFDNFLGGMTMRSTSVSPLFSQESINYIYNQNVKVTFQYKLGNMKFVAKKKTRSVNNTDGVGGGDDNPAQGGGFNR</sequence>
<feature type="region of interest" description="Disordered" evidence="8">
    <location>
        <begin position="22"/>
        <end position="52"/>
    </location>
</feature>
<dbReference type="Pfam" id="PF14905">
    <property type="entry name" value="OMP_b-brl_3"/>
    <property type="match status" value="1"/>
</dbReference>
<comment type="subcellular location">
    <subcellularLocation>
        <location evidence="1">Cell outer membrane</location>
        <topology evidence="1">Multi-pass membrane protein</topology>
    </subcellularLocation>
</comment>
<dbReference type="InterPro" id="IPR039426">
    <property type="entry name" value="TonB-dep_rcpt-like"/>
</dbReference>
<dbReference type="AlphaFoldDB" id="A0A0P7BTR5"/>
<feature type="signal peptide" evidence="9">
    <location>
        <begin position="1"/>
        <end position="21"/>
    </location>
</feature>
<dbReference type="RefSeq" id="WP_055148649.1">
    <property type="nucleotide sequence ID" value="NZ_JXSZ01000009.1"/>
</dbReference>
<dbReference type="Gene3D" id="2.40.170.20">
    <property type="entry name" value="TonB-dependent receptor, beta-barrel domain"/>
    <property type="match status" value="1"/>
</dbReference>
<dbReference type="InterPro" id="IPR041700">
    <property type="entry name" value="OMP_b-brl_3"/>
</dbReference>
<evidence type="ECO:0000256" key="2">
    <source>
        <dbReference type="ARBA" id="ARBA00022448"/>
    </source>
</evidence>
<comment type="caution">
    <text evidence="12">The sequence shown here is derived from an EMBL/GenBank/DDBJ whole genome shotgun (WGS) entry which is preliminary data.</text>
</comment>
<evidence type="ECO:0000256" key="3">
    <source>
        <dbReference type="ARBA" id="ARBA00022452"/>
    </source>
</evidence>
<feature type="chain" id="PRO_5006136204" evidence="9">
    <location>
        <begin position="22"/>
        <end position="853"/>
    </location>
</feature>
<evidence type="ECO:0000256" key="4">
    <source>
        <dbReference type="ARBA" id="ARBA00022692"/>
    </source>
</evidence>